<reference evidence="3" key="1">
    <citation type="submission" date="2008-06" db="EMBL/GenBank/DDBJ databases">
        <title>Complete sequence of chromosome of Prosthecochloris aestuarii DSM 271.</title>
        <authorList>
            <consortium name="US DOE Joint Genome Institute"/>
            <person name="Lucas S."/>
            <person name="Copeland A."/>
            <person name="Lapidus A."/>
            <person name="Glavina del Rio T."/>
            <person name="Dalin E."/>
            <person name="Tice H."/>
            <person name="Bruce D."/>
            <person name="Goodwin L."/>
            <person name="Pitluck S."/>
            <person name="Schmutz J."/>
            <person name="Larimer F."/>
            <person name="Land M."/>
            <person name="Hauser L."/>
            <person name="Kyrpides N."/>
            <person name="Anderson I."/>
            <person name="Liu Z."/>
            <person name="Li T."/>
            <person name="Zhao F."/>
            <person name="Overmann J."/>
            <person name="Bryant D.A."/>
            <person name="Richardson P."/>
        </authorList>
    </citation>
    <scope>NUCLEOTIDE SEQUENCE [LARGE SCALE GENOMIC DNA]</scope>
    <source>
        <strain evidence="3">DSM 271</strain>
    </source>
</reference>
<dbReference type="SUPFAM" id="SSF159283">
    <property type="entry name" value="Guanosine diphospho-D-mannose pyrophosphorylase/mannose-6-phosphate isomerase linker domain"/>
    <property type="match status" value="1"/>
</dbReference>
<sequence>MDEAVQHLYAIIMAGGQGSGLWPLSRRDMPRQFVDIFGIGTMIERTVQRLSGIVPPDHIYIVTSSRGQALVSTLLPGFPMSNVLAEPLGRKTAPCIALATAFVKKRDPDAVTLVVPSDHLVEDNATFEKTIREGVQLALQKKELVTIGIRPDRPETTYGYMQVDIPASQRSLSPGQTTTLHHVRAFAEKPDSRTAQEFVDSGDFFWNSGIFIWHIDVICRELEHWMPDLYRDLLYMYEAIGSSKEQEVIEDVYSWQHPVAIDCGVMEKSESVVMLEGQFGWMDLGNWDDMLSAQQVSSIPDASGRVQNLIEVDTVNTIVHKPSSKAVCLVGVTDLIVVETDDALLICRKGDSRGVRKAVDIMRRNDGMEGYL</sequence>
<evidence type="ECO:0000313" key="4">
    <source>
        <dbReference type="Proteomes" id="UP000002725"/>
    </source>
</evidence>
<dbReference type="Gene3D" id="3.90.550.10">
    <property type="entry name" value="Spore Coat Polysaccharide Biosynthesis Protein SpsA, Chain A"/>
    <property type="match status" value="1"/>
</dbReference>
<evidence type="ECO:0000259" key="2">
    <source>
        <dbReference type="Pfam" id="PF22640"/>
    </source>
</evidence>
<dbReference type="PANTHER" id="PTHR46390">
    <property type="entry name" value="MANNOSE-1-PHOSPHATE GUANYLYLTRANSFERASE"/>
    <property type="match status" value="1"/>
</dbReference>
<dbReference type="Pfam" id="PF22640">
    <property type="entry name" value="ManC_GMP_beta-helix"/>
    <property type="match status" value="1"/>
</dbReference>
<dbReference type="GO" id="GO:0008928">
    <property type="term" value="F:mannose-1-phosphate guanylyltransferase (GDP) activity"/>
    <property type="evidence" value="ECO:0007669"/>
    <property type="project" value="UniProtKB-EC"/>
</dbReference>
<dbReference type="GO" id="GO:0004475">
    <property type="term" value="F:mannose-1-phosphate guanylyltransferase (GTP) activity"/>
    <property type="evidence" value="ECO:0007669"/>
    <property type="project" value="InterPro"/>
</dbReference>
<dbReference type="InterPro" id="IPR049577">
    <property type="entry name" value="GMPP_N"/>
</dbReference>
<dbReference type="AlphaFoldDB" id="B4S598"/>
<organism evidence="3 4">
    <name type="scientific">Prosthecochloris aestuarii (strain DSM 271 / SK 413)</name>
    <dbReference type="NCBI Taxonomy" id="290512"/>
    <lineage>
        <taxon>Bacteria</taxon>
        <taxon>Pseudomonadati</taxon>
        <taxon>Chlorobiota</taxon>
        <taxon>Chlorobiia</taxon>
        <taxon>Chlorobiales</taxon>
        <taxon>Chlorobiaceae</taxon>
        <taxon>Prosthecochloris</taxon>
    </lineage>
</organism>
<dbReference type="InterPro" id="IPR054566">
    <property type="entry name" value="ManC/GMP-like_b-helix"/>
</dbReference>
<gene>
    <name evidence="3" type="ordered locus">Paes_2034</name>
</gene>
<dbReference type="InterPro" id="IPR029044">
    <property type="entry name" value="Nucleotide-diphossugar_trans"/>
</dbReference>
<accession>B4S598</accession>
<feature type="domain" description="MannoseP isomerase/GMP-like beta-helix" evidence="2">
    <location>
        <begin position="308"/>
        <end position="360"/>
    </location>
</feature>
<dbReference type="eggNOG" id="COG0836">
    <property type="taxonomic scope" value="Bacteria"/>
</dbReference>
<keyword evidence="3" id="KW-0808">Transferase</keyword>
<dbReference type="SUPFAM" id="SSF53448">
    <property type="entry name" value="Nucleotide-diphospho-sugar transferases"/>
    <property type="match status" value="1"/>
</dbReference>
<evidence type="ECO:0000313" key="3">
    <source>
        <dbReference type="EMBL" id="ACF47044.1"/>
    </source>
</evidence>
<feature type="domain" description="Nucleotidyl transferase" evidence="1">
    <location>
        <begin position="10"/>
        <end position="295"/>
    </location>
</feature>
<dbReference type="HOGENOM" id="CLU_035527_0_1_10"/>
<dbReference type="Pfam" id="PF00483">
    <property type="entry name" value="NTP_transferase"/>
    <property type="match status" value="1"/>
</dbReference>
<proteinExistence type="predicted"/>
<evidence type="ECO:0000259" key="1">
    <source>
        <dbReference type="Pfam" id="PF00483"/>
    </source>
</evidence>
<dbReference type="EMBL" id="CP001108">
    <property type="protein sequence ID" value="ACF47044.1"/>
    <property type="molecule type" value="Genomic_DNA"/>
</dbReference>
<keyword evidence="3" id="KW-0548">Nucleotidyltransferase</keyword>
<dbReference type="InterPro" id="IPR005835">
    <property type="entry name" value="NTP_transferase_dom"/>
</dbReference>
<dbReference type="STRING" id="290512.Paes_2034"/>
<dbReference type="KEGG" id="paa:Paes_2034"/>
<dbReference type="Proteomes" id="UP000002725">
    <property type="component" value="Chromosome"/>
</dbReference>
<keyword evidence="4" id="KW-1185">Reference proteome</keyword>
<name>B4S598_PROA2</name>
<dbReference type="InterPro" id="IPR051161">
    <property type="entry name" value="Mannose-6P_isomerase_type2"/>
</dbReference>
<dbReference type="CDD" id="cd02509">
    <property type="entry name" value="GDP-M1P_Guanylyltransferase"/>
    <property type="match status" value="1"/>
</dbReference>
<dbReference type="GO" id="GO:0009298">
    <property type="term" value="P:GDP-mannose biosynthetic process"/>
    <property type="evidence" value="ECO:0007669"/>
    <property type="project" value="TreeGrafter"/>
</dbReference>
<dbReference type="RefSeq" id="WP_012506577.1">
    <property type="nucleotide sequence ID" value="NC_011059.1"/>
</dbReference>
<protein>
    <submittedName>
        <fullName evidence="3">Mannose-1-phosphate guanylyltransferase (GDP)</fullName>
        <ecNumber evidence="3">2.7.7.22</ecNumber>
    </submittedName>
</protein>
<dbReference type="PANTHER" id="PTHR46390:SF1">
    <property type="entry name" value="MANNOSE-1-PHOSPHATE GUANYLYLTRANSFERASE"/>
    <property type="match status" value="1"/>
</dbReference>
<dbReference type="EC" id="2.7.7.22" evidence="3"/>